<comment type="pathway">
    <text evidence="2">Protein modification; peptidyl-diphthamide biosynthesis.</text>
</comment>
<keyword evidence="5" id="KW-0408">Iron</keyword>
<evidence type="ECO:0000256" key="5">
    <source>
        <dbReference type="ARBA" id="ARBA00023004"/>
    </source>
</evidence>
<keyword evidence="6" id="KW-0411">Iron-sulfur</keyword>
<keyword evidence="8" id="KW-1185">Reference proteome</keyword>
<protein>
    <submittedName>
        <fullName evidence="7">Uncharacterized protein</fullName>
    </submittedName>
</protein>
<dbReference type="InterPro" id="IPR016435">
    <property type="entry name" value="DPH1/DPH2"/>
</dbReference>
<dbReference type="Pfam" id="PF01866">
    <property type="entry name" value="Diphthamide_syn"/>
    <property type="match status" value="1"/>
</dbReference>
<evidence type="ECO:0000256" key="4">
    <source>
        <dbReference type="ARBA" id="ARBA00022723"/>
    </source>
</evidence>
<dbReference type="InterPro" id="IPR042265">
    <property type="entry name" value="DPH1/DPH2_3"/>
</dbReference>
<dbReference type="GO" id="GO:0090560">
    <property type="term" value="F:2-(3-amino-3-carboxypropyl)histidine synthase activity"/>
    <property type="evidence" value="ECO:0007669"/>
    <property type="project" value="InterPro"/>
</dbReference>
<keyword evidence="4" id="KW-0479">Metal-binding</keyword>
<dbReference type="Proteomes" id="UP001177023">
    <property type="component" value="Unassembled WGS sequence"/>
</dbReference>
<comment type="caution">
    <text evidence="7">The sequence shown here is derived from an EMBL/GenBank/DDBJ whole genome shotgun (WGS) entry which is preliminary data.</text>
</comment>
<dbReference type="PANTHER" id="PTHR10762">
    <property type="entry name" value="DIPHTHAMIDE BIOSYNTHESIS PROTEIN"/>
    <property type="match status" value="1"/>
</dbReference>
<sequence>MRDDSTAWRQLRRRLFLIEKLRDARTVGIVVGTTGVKGHREAVTRLRQLCRQQGKTPYVISVGKGHF</sequence>
<evidence type="ECO:0000313" key="7">
    <source>
        <dbReference type="EMBL" id="CAJ0574790.1"/>
    </source>
</evidence>
<evidence type="ECO:0000256" key="1">
    <source>
        <dbReference type="ARBA" id="ARBA00001966"/>
    </source>
</evidence>
<dbReference type="GO" id="GO:0046872">
    <property type="term" value="F:metal ion binding"/>
    <property type="evidence" value="ECO:0007669"/>
    <property type="project" value="UniProtKB-KW"/>
</dbReference>
<dbReference type="NCBIfam" id="TIGR00322">
    <property type="entry name" value="diphth2_R"/>
    <property type="match status" value="1"/>
</dbReference>
<dbReference type="PANTHER" id="PTHR10762:SF2">
    <property type="entry name" value="2-(3-AMINO-3-CARBOXYPROPYL)HISTIDINE SYNTHASE SUBUNIT 2"/>
    <property type="match status" value="1"/>
</dbReference>
<organism evidence="7 8">
    <name type="scientific">Mesorhabditis spiculigera</name>
    <dbReference type="NCBI Taxonomy" id="96644"/>
    <lineage>
        <taxon>Eukaryota</taxon>
        <taxon>Metazoa</taxon>
        <taxon>Ecdysozoa</taxon>
        <taxon>Nematoda</taxon>
        <taxon>Chromadorea</taxon>
        <taxon>Rhabditida</taxon>
        <taxon>Rhabditina</taxon>
        <taxon>Rhabditomorpha</taxon>
        <taxon>Rhabditoidea</taxon>
        <taxon>Rhabditidae</taxon>
        <taxon>Mesorhabditinae</taxon>
        <taxon>Mesorhabditis</taxon>
    </lineage>
</organism>
<evidence type="ECO:0000313" key="8">
    <source>
        <dbReference type="Proteomes" id="UP001177023"/>
    </source>
</evidence>
<reference evidence="7" key="1">
    <citation type="submission" date="2023-06" db="EMBL/GenBank/DDBJ databases">
        <authorList>
            <person name="Delattre M."/>
        </authorList>
    </citation>
    <scope>NUCLEOTIDE SEQUENCE</scope>
    <source>
        <strain evidence="7">AF72</strain>
    </source>
</reference>
<feature type="non-terminal residue" evidence="7">
    <location>
        <position position="1"/>
    </location>
</feature>
<proteinExistence type="inferred from homology"/>
<dbReference type="EMBL" id="CATQJA010002633">
    <property type="protein sequence ID" value="CAJ0574790.1"/>
    <property type="molecule type" value="Genomic_DNA"/>
</dbReference>
<evidence type="ECO:0000256" key="2">
    <source>
        <dbReference type="ARBA" id="ARBA00005156"/>
    </source>
</evidence>
<accession>A0AA36CT19</accession>
<dbReference type="Gene3D" id="3.40.50.11860">
    <property type="entry name" value="Diphthamide synthesis DPH1/DPH2 domain 3"/>
    <property type="match status" value="1"/>
</dbReference>
<dbReference type="GO" id="GO:0051536">
    <property type="term" value="F:iron-sulfur cluster binding"/>
    <property type="evidence" value="ECO:0007669"/>
    <property type="project" value="UniProtKB-KW"/>
</dbReference>
<dbReference type="GO" id="GO:0017183">
    <property type="term" value="P:protein histidyl modification to diphthamide"/>
    <property type="evidence" value="ECO:0007669"/>
    <property type="project" value="InterPro"/>
</dbReference>
<evidence type="ECO:0000256" key="3">
    <source>
        <dbReference type="ARBA" id="ARBA00006179"/>
    </source>
</evidence>
<comment type="cofactor">
    <cofactor evidence="1">
        <name>[4Fe-4S] cluster</name>
        <dbReference type="ChEBI" id="CHEBI:49883"/>
    </cofactor>
</comment>
<evidence type="ECO:0000256" key="6">
    <source>
        <dbReference type="ARBA" id="ARBA00023014"/>
    </source>
</evidence>
<comment type="similarity">
    <text evidence="3">Belongs to the DPH1/DPH2 family. DPH2 subfamily.</text>
</comment>
<dbReference type="FunFam" id="3.40.50.11860:FF:000001">
    <property type="entry name" value="2-(3-amino-3-carboxypropyl)histidine synthase subunit 2"/>
    <property type="match status" value="1"/>
</dbReference>
<name>A0AA36CT19_9BILA</name>
<dbReference type="AlphaFoldDB" id="A0AA36CT19"/>
<gene>
    <name evidence="7" type="ORF">MSPICULIGERA_LOCUS13117</name>
</gene>